<keyword evidence="6" id="KW-1185">Reference proteome</keyword>
<sequence length="167" mass="19009">MALSDGVFDPFFPLPSFDSDMRPLLRLADRVVNAYPITDRTTIQVPNYEYQRNNDKITLQVELPGVAKEHIDVEMNSGKLTITARRLRLSHAQPSSKESEQSTEENEAHEAQKAELSQMSRLYKLQVRISTNVDDEGIKAEYNHGILNMILPLKKIDSARRIAITDQ</sequence>
<dbReference type="SUPFAM" id="SSF49764">
    <property type="entry name" value="HSP20-like chaperones"/>
    <property type="match status" value="1"/>
</dbReference>
<evidence type="ECO:0000259" key="4">
    <source>
        <dbReference type="PROSITE" id="PS01031"/>
    </source>
</evidence>
<evidence type="ECO:0000256" key="2">
    <source>
        <dbReference type="RuleBase" id="RU003616"/>
    </source>
</evidence>
<comment type="caution">
    <text evidence="5">The sequence shown here is derived from an EMBL/GenBank/DDBJ whole genome shotgun (WGS) entry which is preliminary data.</text>
</comment>
<keyword evidence="5" id="KW-0346">Stress response</keyword>
<dbReference type="EMBL" id="NBIV01000011">
    <property type="protein sequence ID" value="PXF48858.1"/>
    <property type="molecule type" value="Genomic_DNA"/>
</dbReference>
<dbReference type="OrthoDB" id="1431247at2759"/>
<dbReference type="Gene3D" id="2.60.40.790">
    <property type="match status" value="1"/>
</dbReference>
<reference evidence="5 6" key="1">
    <citation type="journal article" date="2018" name="Mol. Biol. Evol.">
        <title>Analysis of the draft genome of the red seaweed Gracilariopsis chorda provides insights into genome size evolution in Rhodophyta.</title>
        <authorList>
            <person name="Lee J."/>
            <person name="Yang E.C."/>
            <person name="Graf L."/>
            <person name="Yang J.H."/>
            <person name="Qiu H."/>
            <person name="Zel Zion U."/>
            <person name="Chan C.X."/>
            <person name="Stephens T.G."/>
            <person name="Weber A.P.M."/>
            <person name="Boo G.H."/>
            <person name="Boo S.M."/>
            <person name="Kim K.M."/>
            <person name="Shin Y."/>
            <person name="Jung M."/>
            <person name="Lee S.J."/>
            <person name="Yim H.S."/>
            <person name="Lee J.H."/>
            <person name="Bhattacharya D."/>
            <person name="Yoon H.S."/>
        </authorList>
    </citation>
    <scope>NUCLEOTIDE SEQUENCE [LARGE SCALE GENOMIC DNA]</scope>
    <source>
        <strain evidence="5 6">SKKU-2015</strain>
        <tissue evidence="5">Whole body</tissue>
    </source>
</reference>
<dbReference type="InterPro" id="IPR008978">
    <property type="entry name" value="HSP20-like_chaperone"/>
</dbReference>
<dbReference type="Pfam" id="PF00011">
    <property type="entry name" value="HSP20"/>
    <property type="match status" value="1"/>
</dbReference>
<dbReference type="CDD" id="cd06464">
    <property type="entry name" value="ACD_sHsps-like"/>
    <property type="match status" value="1"/>
</dbReference>
<dbReference type="AlphaFoldDB" id="A0A2V3J372"/>
<evidence type="ECO:0000313" key="5">
    <source>
        <dbReference type="EMBL" id="PXF48858.1"/>
    </source>
</evidence>
<feature type="region of interest" description="Disordered" evidence="3">
    <location>
        <begin position="90"/>
        <end position="115"/>
    </location>
</feature>
<dbReference type="PROSITE" id="PS01031">
    <property type="entry name" value="SHSP"/>
    <property type="match status" value="1"/>
</dbReference>
<evidence type="ECO:0000313" key="6">
    <source>
        <dbReference type="Proteomes" id="UP000247409"/>
    </source>
</evidence>
<organism evidence="5 6">
    <name type="scientific">Gracilariopsis chorda</name>
    <dbReference type="NCBI Taxonomy" id="448386"/>
    <lineage>
        <taxon>Eukaryota</taxon>
        <taxon>Rhodophyta</taxon>
        <taxon>Florideophyceae</taxon>
        <taxon>Rhodymeniophycidae</taxon>
        <taxon>Gracilariales</taxon>
        <taxon>Gracilariaceae</taxon>
        <taxon>Gracilariopsis</taxon>
    </lineage>
</organism>
<dbReference type="InterPro" id="IPR002068">
    <property type="entry name" value="A-crystallin/Hsp20_dom"/>
</dbReference>
<gene>
    <name evidence="5" type="ORF">BWQ96_01414</name>
</gene>
<evidence type="ECO:0000256" key="1">
    <source>
        <dbReference type="PROSITE-ProRule" id="PRU00285"/>
    </source>
</evidence>
<dbReference type="STRING" id="448386.A0A2V3J372"/>
<accession>A0A2V3J372</accession>
<protein>
    <submittedName>
        <fullName evidence="5">Small heat shock protein C4</fullName>
    </submittedName>
</protein>
<dbReference type="Proteomes" id="UP000247409">
    <property type="component" value="Unassembled WGS sequence"/>
</dbReference>
<proteinExistence type="inferred from homology"/>
<evidence type="ECO:0000256" key="3">
    <source>
        <dbReference type="SAM" id="MobiDB-lite"/>
    </source>
</evidence>
<feature type="domain" description="SHSP" evidence="4">
    <location>
        <begin position="39"/>
        <end position="167"/>
    </location>
</feature>
<comment type="similarity">
    <text evidence="1 2">Belongs to the small heat shock protein (HSP20) family.</text>
</comment>
<name>A0A2V3J372_9FLOR</name>